<dbReference type="EMBL" id="LAVV01006633">
    <property type="protein sequence ID" value="KNZ59019.1"/>
    <property type="molecule type" value="Genomic_DNA"/>
</dbReference>
<name>A0A0L6VE63_9BASI</name>
<dbReference type="AlphaFoldDB" id="A0A0L6VE63"/>
<reference evidence="2 3" key="1">
    <citation type="submission" date="2015-08" db="EMBL/GenBank/DDBJ databases">
        <title>Next Generation Sequencing and Analysis of the Genome of Puccinia sorghi L Schw, the Causal Agent of Maize Common Rust.</title>
        <authorList>
            <person name="Rochi L."/>
            <person name="Burguener G."/>
            <person name="Darino M."/>
            <person name="Turjanski A."/>
            <person name="Kreff E."/>
            <person name="Dieguez M.J."/>
            <person name="Sacco F."/>
        </authorList>
    </citation>
    <scope>NUCLEOTIDE SEQUENCE [LARGE SCALE GENOMIC DNA]</scope>
    <source>
        <strain evidence="2 3">RO10H11247</strain>
    </source>
</reference>
<proteinExistence type="predicted"/>
<dbReference type="Proteomes" id="UP000037035">
    <property type="component" value="Unassembled WGS sequence"/>
</dbReference>
<accession>A0A0L6VE63</accession>
<evidence type="ECO:0000313" key="3">
    <source>
        <dbReference type="Proteomes" id="UP000037035"/>
    </source>
</evidence>
<gene>
    <name evidence="2" type="ORF">VP01_1816g4</name>
</gene>
<evidence type="ECO:0000313" key="2">
    <source>
        <dbReference type="EMBL" id="KNZ59019.1"/>
    </source>
</evidence>
<feature type="transmembrane region" description="Helical" evidence="1">
    <location>
        <begin position="187"/>
        <end position="213"/>
    </location>
</feature>
<feature type="transmembrane region" description="Helical" evidence="1">
    <location>
        <begin position="280"/>
        <end position="303"/>
    </location>
</feature>
<protein>
    <submittedName>
        <fullName evidence="2">Uncharacterized protein</fullName>
    </submittedName>
</protein>
<organism evidence="2 3">
    <name type="scientific">Puccinia sorghi</name>
    <dbReference type="NCBI Taxonomy" id="27349"/>
    <lineage>
        <taxon>Eukaryota</taxon>
        <taxon>Fungi</taxon>
        <taxon>Dikarya</taxon>
        <taxon>Basidiomycota</taxon>
        <taxon>Pucciniomycotina</taxon>
        <taxon>Pucciniomycetes</taxon>
        <taxon>Pucciniales</taxon>
        <taxon>Pucciniaceae</taxon>
        <taxon>Puccinia</taxon>
    </lineage>
</organism>
<dbReference type="OrthoDB" id="2499950at2759"/>
<feature type="transmembrane region" description="Helical" evidence="1">
    <location>
        <begin position="88"/>
        <end position="106"/>
    </location>
</feature>
<dbReference type="VEuPathDB" id="FungiDB:VP01_1816g4"/>
<keyword evidence="1" id="KW-0472">Membrane</keyword>
<evidence type="ECO:0000256" key="1">
    <source>
        <dbReference type="SAM" id="Phobius"/>
    </source>
</evidence>
<feature type="transmembrane region" description="Helical" evidence="1">
    <location>
        <begin position="16"/>
        <end position="38"/>
    </location>
</feature>
<feature type="transmembrane region" description="Helical" evidence="1">
    <location>
        <begin position="47"/>
        <end position="68"/>
    </location>
</feature>
<comment type="caution">
    <text evidence="2">The sequence shown here is derived from an EMBL/GenBank/DDBJ whole genome shotgun (WGS) entry which is preliminary data.</text>
</comment>
<keyword evidence="3" id="KW-1185">Reference proteome</keyword>
<keyword evidence="1" id="KW-0812">Transmembrane</keyword>
<sequence length="393" mass="43374">MLVVGLLDLNTRTVCLIMGSLFSACLSADLVAFFLAIFRVTGADSRFLILSIEWLPCFLAGWVFLWGLGSGVFEAAYESGRPMVIHKASAMSFNFIAVMLPVIISISQMSTFIMAHNNMVGAVDVGNLIQEGLERDALYFDANNFNATRDILPKLLQIRNIIPLEVSYFLLFYIKLANYLLTGQMMWIAWAVLLLVVTDGGEQLTVPLVTLHLKTLKGTIRKIASESELDLGQKALNFFEFQAEDDEPFCGPNLCSSSVKQQKSADLLRRFRQERRANKISLAIFLSYLSVYLLLCIASKATSSMSQHNNGAKSAIMFLVAGKASAAILGLVITVQFYLQIRYGSKDALAQGSGSAFGAGMQFHKEVSMIIEDAALKRVAGHNHTNFAKYAEW</sequence>
<feature type="transmembrane region" description="Helical" evidence="1">
    <location>
        <begin position="315"/>
        <end position="339"/>
    </location>
</feature>
<keyword evidence="1" id="KW-1133">Transmembrane helix</keyword>